<sequence length="90" mass="10304">MLLEALQPSILGTLRRVYFRAQAPRPTEDDAARLLTVREAAELLRVNKTTLYTHFIHTRRLATIQIGRRRLVPLSAVRDLIESLRAEGAR</sequence>
<dbReference type="Pfam" id="PF12728">
    <property type="entry name" value="HTH_17"/>
    <property type="match status" value="1"/>
</dbReference>
<keyword evidence="3" id="KW-1185">Reference proteome</keyword>
<evidence type="ECO:0000259" key="1">
    <source>
        <dbReference type="Pfam" id="PF12728"/>
    </source>
</evidence>
<proteinExistence type="predicted"/>
<dbReference type="InterPro" id="IPR041657">
    <property type="entry name" value="HTH_17"/>
</dbReference>
<dbReference type="AlphaFoldDB" id="A0A919EX89"/>
<dbReference type="GO" id="GO:0003677">
    <property type="term" value="F:DNA binding"/>
    <property type="evidence" value="ECO:0007669"/>
    <property type="project" value="InterPro"/>
</dbReference>
<dbReference type="NCBIfam" id="TIGR01764">
    <property type="entry name" value="excise"/>
    <property type="match status" value="1"/>
</dbReference>
<dbReference type="InterPro" id="IPR010093">
    <property type="entry name" value="SinI_DNA-bd"/>
</dbReference>
<name>A0A919EX89_9ACTN</name>
<evidence type="ECO:0000313" key="3">
    <source>
        <dbReference type="Proteomes" id="UP000619355"/>
    </source>
</evidence>
<evidence type="ECO:0000313" key="2">
    <source>
        <dbReference type="EMBL" id="GHG54906.1"/>
    </source>
</evidence>
<reference evidence="3" key="1">
    <citation type="journal article" date="2019" name="Int. J. Syst. Evol. Microbiol.">
        <title>The Global Catalogue of Microorganisms (GCM) 10K type strain sequencing project: providing services to taxonomists for standard genome sequencing and annotation.</title>
        <authorList>
            <consortium name="The Broad Institute Genomics Platform"/>
            <consortium name="The Broad Institute Genome Sequencing Center for Infectious Disease"/>
            <person name="Wu L."/>
            <person name="Ma J."/>
        </authorList>
    </citation>
    <scope>NUCLEOTIDE SEQUENCE [LARGE SCALE GENOMIC DNA]</scope>
    <source>
        <strain evidence="3">JCM 4253</strain>
    </source>
</reference>
<dbReference type="Proteomes" id="UP000619355">
    <property type="component" value="Unassembled WGS sequence"/>
</dbReference>
<comment type="caution">
    <text evidence="2">The sequence shown here is derived from an EMBL/GenBank/DDBJ whole genome shotgun (WGS) entry which is preliminary data.</text>
</comment>
<dbReference type="RefSeq" id="WP_189983452.1">
    <property type="nucleotide sequence ID" value="NZ_BNBF01000011.1"/>
</dbReference>
<accession>A0A919EX89</accession>
<protein>
    <recommendedName>
        <fullName evidence="1">Helix-turn-helix domain-containing protein</fullName>
    </recommendedName>
</protein>
<gene>
    <name evidence="2" type="ORF">GCM10018980_39930</name>
</gene>
<feature type="domain" description="Helix-turn-helix" evidence="1">
    <location>
        <begin position="34"/>
        <end position="83"/>
    </location>
</feature>
<dbReference type="EMBL" id="BNBF01000011">
    <property type="protein sequence ID" value="GHG54906.1"/>
    <property type="molecule type" value="Genomic_DNA"/>
</dbReference>
<organism evidence="2 3">
    <name type="scientific">Streptomyces capoamus</name>
    <dbReference type="NCBI Taxonomy" id="68183"/>
    <lineage>
        <taxon>Bacteria</taxon>
        <taxon>Bacillati</taxon>
        <taxon>Actinomycetota</taxon>
        <taxon>Actinomycetes</taxon>
        <taxon>Kitasatosporales</taxon>
        <taxon>Streptomycetaceae</taxon>
        <taxon>Streptomyces</taxon>
    </lineage>
</organism>